<keyword evidence="3" id="KW-1185">Reference proteome</keyword>
<name>A0A397JV56_9GLOM</name>
<evidence type="ECO:0000313" key="2">
    <source>
        <dbReference type="EMBL" id="RHZ88300.1"/>
    </source>
</evidence>
<reference evidence="2 3" key="1">
    <citation type="submission" date="2018-08" db="EMBL/GenBank/DDBJ databases">
        <title>Genome and evolution of the arbuscular mycorrhizal fungus Diversispora epigaea (formerly Glomus versiforme) and its bacterial endosymbionts.</title>
        <authorList>
            <person name="Sun X."/>
            <person name="Fei Z."/>
            <person name="Harrison M."/>
        </authorList>
    </citation>
    <scope>NUCLEOTIDE SEQUENCE [LARGE SCALE GENOMIC DNA]</scope>
    <source>
        <strain evidence="2 3">IT104</strain>
    </source>
</reference>
<comment type="caution">
    <text evidence="2">The sequence shown here is derived from an EMBL/GenBank/DDBJ whole genome shotgun (WGS) entry which is preliminary data.</text>
</comment>
<dbReference type="OrthoDB" id="2341909at2759"/>
<sequence length="302" mass="35744">MVLCYRCPYLYDEFKKSTINNEDNIRIIRIIQKPHVSAKNFDIIIKITQNCVNLRGDRKFTQFCGISQNKTLSSKIDDWIDKDFQILENTLQQCLPQIRYFQISGEGIMEKVFPYQQILDKKLWANILKYSMAPNKPITRQFYHLAKYSPANFQIVDILFKLHHQLLQKNKQLKLYLGLIRKNLCDRKANVIVVAKTKDKDEIIGGYNPIGWNYNLINKFSETNDSFIFSLKNRNIKNSILSRVKVPSKAIYNDLILGPNFFQDLWMHKTRSFCYHGHYDIPIKEASKFSIDYYEVFQISKR</sequence>
<dbReference type="AlphaFoldDB" id="A0A397JV56"/>
<proteinExistence type="predicted"/>
<organism evidence="2 3">
    <name type="scientific">Diversispora epigaea</name>
    <dbReference type="NCBI Taxonomy" id="1348612"/>
    <lineage>
        <taxon>Eukaryota</taxon>
        <taxon>Fungi</taxon>
        <taxon>Fungi incertae sedis</taxon>
        <taxon>Mucoromycota</taxon>
        <taxon>Glomeromycotina</taxon>
        <taxon>Glomeromycetes</taxon>
        <taxon>Diversisporales</taxon>
        <taxon>Diversisporaceae</taxon>
        <taxon>Diversispora</taxon>
    </lineage>
</organism>
<evidence type="ECO:0000259" key="1">
    <source>
        <dbReference type="PROSITE" id="PS51886"/>
    </source>
</evidence>
<gene>
    <name evidence="2" type="ORF">Glove_23g83</name>
</gene>
<dbReference type="Pfam" id="PF07534">
    <property type="entry name" value="TLD"/>
    <property type="match status" value="1"/>
</dbReference>
<dbReference type="PROSITE" id="PS51886">
    <property type="entry name" value="TLDC"/>
    <property type="match status" value="1"/>
</dbReference>
<dbReference type="Proteomes" id="UP000266861">
    <property type="component" value="Unassembled WGS sequence"/>
</dbReference>
<accession>A0A397JV56</accession>
<protein>
    <recommendedName>
        <fullName evidence="1">TLDc domain-containing protein</fullName>
    </recommendedName>
</protein>
<dbReference type="InterPro" id="IPR006571">
    <property type="entry name" value="TLDc_dom"/>
</dbReference>
<evidence type="ECO:0000313" key="3">
    <source>
        <dbReference type="Proteomes" id="UP000266861"/>
    </source>
</evidence>
<dbReference type="EMBL" id="PQFF01000021">
    <property type="protein sequence ID" value="RHZ88300.1"/>
    <property type="molecule type" value="Genomic_DNA"/>
</dbReference>
<feature type="domain" description="TLDc" evidence="1">
    <location>
        <begin position="136"/>
        <end position="300"/>
    </location>
</feature>